<dbReference type="InterPro" id="IPR052776">
    <property type="entry name" value="Chloro_ReproSupport/MetalTrans"/>
</dbReference>
<evidence type="ECO:0008006" key="3">
    <source>
        <dbReference type="Google" id="ProtNLM"/>
    </source>
</evidence>
<feature type="transmembrane region" description="Helical" evidence="1">
    <location>
        <begin position="192"/>
        <end position="216"/>
    </location>
</feature>
<keyword evidence="1" id="KW-0812">Transmembrane</keyword>
<feature type="transmembrane region" description="Helical" evidence="1">
    <location>
        <begin position="228"/>
        <end position="247"/>
    </location>
</feature>
<dbReference type="PANTHER" id="PTHR33876">
    <property type="entry name" value="UNNAMED PRODUCT"/>
    <property type="match status" value="1"/>
</dbReference>
<protein>
    <recommendedName>
        <fullName evidence="3">Nickel/cobalt efflux system</fullName>
    </recommendedName>
</protein>
<sequence>MVFLPHAGPVWGGVIAGILHTALGPDHLCTIATLSAFGGTNAFWFGFRWAFGHASGMTVICVLFSVLQASATHAWLEQYEYLADCAVGVSLVCTGCYFFLRSGDYFDESWVAKRATCACHRHTPGGNDEGTETSIIDLEHVGTQPLMEGSSERPSDARSILAICLGFLQGATCPGGLLGIVFLKQYQPLEMLVFVFVFFSITAFVMGCVAMAYGALTKYASSEKVAQRMYTFSCALSVGCGIVWLGMNLRGGAGAHHHVHNTYHGHYNENRIRLAFMAS</sequence>
<reference evidence="2" key="1">
    <citation type="submission" date="2021-01" db="EMBL/GenBank/DDBJ databases">
        <authorList>
            <person name="Corre E."/>
            <person name="Pelletier E."/>
            <person name="Niang G."/>
            <person name="Scheremetjew M."/>
            <person name="Finn R."/>
            <person name="Kale V."/>
            <person name="Holt S."/>
            <person name="Cochrane G."/>
            <person name="Meng A."/>
            <person name="Brown T."/>
            <person name="Cohen L."/>
        </authorList>
    </citation>
    <scope>NUCLEOTIDE SEQUENCE</scope>
</reference>
<feature type="transmembrane region" description="Helical" evidence="1">
    <location>
        <begin position="49"/>
        <end position="69"/>
    </location>
</feature>
<organism evidence="2">
    <name type="scientific">Noctiluca scintillans</name>
    <name type="common">Sea sparkle</name>
    <name type="synonym">Red tide dinoflagellate</name>
    <dbReference type="NCBI Taxonomy" id="2966"/>
    <lineage>
        <taxon>Eukaryota</taxon>
        <taxon>Sar</taxon>
        <taxon>Alveolata</taxon>
        <taxon>Dinophyceae</taxon>
        <taxon>Noctilucales</taxon>
        <taxon>Noctilucaceae</taxon>
        <taxon>Noctiluca</taxon>
    </lineage>
</organism>
<proteinExistence type="predicted"/>
<accession>A0A7S1A8N2</accession>
<gene>
    <name evidence="2" type="ORF">NSCI0253_LOCUS20527</name>
</gene>
<name>A0A7S1A8N2_NOCSC</name>
<evidence type="ECO:0000256" key="1">
    <source>
        <dbReference type="SAM" id="Phobius"/>
    </source>
</evidence>
<dbReference type="AlphaFoldDB" id="A0A7S1A8N2"/>
<dbReference type="PANTHER" id="PTHR33876:SF4">
    <property type="entry name" value="CHLOROPLAST PROTEIN FOR GROWTH AND FERTILITY 2"/>
    <property type="match status" value="1"/>
</dbReference>
<keyword evidence="1" id="KW-0472">Membrane</keyword>
<evidence type="ECO:0000313" key="2">
    <source>
        <dbReference type="EMBL" id="CAD8846177.1"/>
    </source>
</evidence>
<feature type="transmembrane region" description="Helical" evidence="1">
    <location>
        <begin position="81"/>
        <end position="100"/>
    </location>
</feature>
<feature type="transmembrane region" description="Helical" evidence="1">
    <location>
        <begin position="160"/>
        <end position="183"/>
    </location>
</feature>
<dbReference type="EMBL" id="HBFQ01029163">
    <property type="protein sequence ID" value="CAD8846177.1"/>
    <property type="molecule type" value="Transcribed_RNA"/>
</dbReference>
<keyword evidence="1" id="KW-1133">Transmembrane helix</keyword>